<evidence type="ECO:0000313" key="3">
    <source>
        <dbReference type="Proteomes" id="UP000245431"/>
    </source>
</evidence>
<organism evidence="2 3">
    <name type="scientific">Pseudomonas veronii 1YdBTEX2</name>
    <dbReference type="NCBI Taxonomy" id="1295141"/>
    <lineage>
        <taxon>Bacteria</taxon>
        <taxon>Pseudomonadati</taxon>
        <taxon>Pseudomonadota</taxon>
        <taxon>Gammaproteobacteria</taxon>
        <taxon>Pseudomonadales</taxon>
        <taxon>Pseudomonadaceae</taxon>
        <taxon>Pseudomonas</taxon>
    </lineage>
</organism>
<proteinExistence type="predicted"/>
<evidence type="ECO:0000256" key="1">
    <source>
        <dbReference type="SAM" id="MobiDB-lite"/>
    </source>
</evidence>
<dbReference type="EMBL" id="LT599584">
    <property type="protein sequence ID" value="SBW84691.1"/>
    <property type="molecule type" value="Genomic_DNA"/>
</dbReference>
<protein>
    <submittedName>
        <fullName evidence="2">Uncharacterized protein</fullName>
    </submittedName>
</protein>
<reference evidence="3" key="1">
    <citation type="submission" date="2016-07" db="EMBL/GenBank/DDBJ databases">
        <authorList>
            <person name="Florea S."/>
            <person name="Webb J.S."/>
            <person name="Jaromczyk J."/>
            <person name="Schardl C.L."/>
        </authorList>
    </citation>
    <scope>NUCLEOTIDE SEQUENCE [LARGE SCALE GENOMIC DNA]</scope>
    <source>
        <strain evidence="3">1YdBTEX2</strain>
    </source>
</reference>
<gene>
    <name evidence="2" type="ORF">PVE_R2G0665</name>
</gene>
<dbReference type="Proteomes" id="UP000245431">
    <property type="component" value="Chromosome PVE_r2"/>
</dbReference>
<name>A0A1D3K926_PSEVE</name>
<sequence length="55" mass="6184">MPANRPPQADRPGHGAVMPQPDQYVPSYSDEIHAIMAQSQAPYQSIFQINEHDHN</sequence>
<feature type="region of interest" description="Disordered" evidence="1">
    <location>
        <begin position="1"/>
        <end position="22"/>
    </location>
</feature>
<accession>A0A1D3K926</accession>
<evidence type="ECO:0000313" key="2">
    <source>
        <dbReference type="EMBL" id="SBW84691.1"/>
    </source>
</evidence>
<dbReference type="AlphaFoldDB" id="A0A1D3K926"/>